<evidence type="ECO:0000256" key="1">
    <source>
        <dbReference type="ARBA" id="ARBA00004138"/>
    </source>
</evidence>
<dbReference type="GeneID" id="107266455"/>
<evidence type="ECO:0000256" key="6">
    <source>
        <dbReference type="SAM" id="MobiDB-lite"/>
    </source>
</evidence>
<keyword evidence="4" id="KW-0206">Cytoskeleton</keyword>
<dbReference type="GO" id="GO:0001669">
    <property type="term" value="C:acrosomal vesicle"/>
    <property type="evidence" value="ECO:0007669"/>
    <property type="project" value="TreeGrafter"/>
</dbReference>
<sequence>MSFSEVIHCNENIKSLIPKPEVTPPASPRYESKYHRKVTKERARSKSAHRTLGVPSVTLNPPSEYLKKRTRVEPRRDDVKHVHYHRPDYQHKLPSWERIKKQSKSEDDLPALPQDPLKTGRINFPKQNIINVKKSKAKQPRMRYVDTRFGDAHDLVPSGLLPSYLYRKDYGKPPKYVLEKFKQKSKTVKSDKDGQGSSVSLDVMHPKCRYVTAPERANLLYGMKKRWEEMTKEFQCLPFLTDTLPKVKRKTKLENDLRQLEKDIDIIERHPYIYVYSDTEEES</sequence>
<keyword evidence="8" id="KW-1185">Reference proteome</keyword>
<feature type="domain" description="Enkurin" evidence="7">
    <location>
        <begin position="183"/>
        <end position="275"/>
    </location>
</feature>
<feature type="compositionally biased region" description="Basic residues" evidence="6">
    <location>
        <begin position="34"/>
        <end position="49"/>
    </location>
</feature>
<dbReference type="PANTHER" id="PTHR21490">
    <property type="entry name" value="ENKURIN-RELATED"/>
    <property type="match status" value="1"/>
</dbReference>
<accession>A0AAJ7REH5</accession>
<evidence type="ECO:0000259" key="7">
    <source>
        <dbReference type="PROSITE" id="PS51665"/>
    </source>
</evidence>
<dbReference type="InterPro" id="IPR052102">
    <property type="entry name" value="Enkurin_domain-protein"/>
</dbReference>
<dbReference type="AlphaFoldDB" id="A0AAJ7REH5"/>
<proteinExistence type="predicted"/>
<evidence type="ECO:0000256" key="4">
    <source>
        <dbReference type="ARBA" id="ARBA00023212"/>
    </source>
</evidence>
<evidence type="ECO:0000313" key="9">
    <source>
        <dbReference type="RefSeq" id="XP_024939462.1"/>
    </source>
</evidence>
<evidence type="ECO:0000256" key="2">
    <source>
        <dbReference type="ARBA" id="ARBA00004245"/>
    </source>
</evidence>
<dbReference type="PANTHER" id="PTHR21490:SF0">
    <property type="entry name" value="ENKURIN"/>
    <property type="match status" value="1"/>
</dbReference>
<dbReference type="PROSITE" id="PS51665">
    <property type="entry name" value="ENKURIN"/>
    <property type="match status" value="1"/>
</dbReference>
<dbReference type="GO" id="GO:0005879">
    <property type="term" value="C:axonemal microtubule"/>
    <property type="evidence" value="ECO:0007669"/>
    <property type="project" value="TreeGrafter"/>
</dbReference>
<name>A0AAJ7REH5_CEPCN</name>
<reference evidence="9" key="1">
    <citation type="submission" date="2025-08" db="UniProtKB">
        <authorList>
            <consortium name="RefSeq"/>
        </authorList>
    </citation>
    <scope>IDENTIFICATION</scope>
</reference>
<feature type="compositionally biased region" description="Basic and acidic residues" evidence="6">
    <location>
        <begin position="93"/>
        <end position="107"/>
    </location>
</feature>
<comment type="subcellular location">
    <subcellularLocation>
        <location evidence="1">Cell projection</location>
        <location evidence="1">Cilium</location>
    </subcellularLocation>
    <subcellularLocation>
        <location evidence="2">Cytoplasm</location>
        <location evidence="2">Cytoskeleton</location>
    </subcellularLocation>
</comment>
<dbReference type="Proteomes" id="UP000694920">
    <property type="component" value="Unplaced"/>
</dbReference>
<dbReference type="Pfam" id="PF13864">
    <property type="entry name" value="Enkurin"/>
    <property type="match status" value="1"/>
</dbReference>
<feature type="region of interest" description="Disordered" evidence="6">
    <location>
        <begin position="93"/>
        <end position="121"/>
    </location>
</feature>
<dbReference type="RefSeq" id="XP_024939462.1">
    <property type="nucleotide sequence ID" value="XM_025083694.1"/>
</dbReference>
<evidence type="ECO:0000256" key="3">
    <source>
        <dbReference type="ARBA" id="ARBA00022490"/>
    </source>
</evidence>
<dbReference type="KEGG" id="ccin:107266455"/>
<evidence type="ECO:0000256" key="5">
    <source>
        <dbReference type="ARBA" id="ARBA00023273"/>
    </source>
</evidence>
<gene>
    <name evidence="9" type="primary">LOC107266455</name>
</gene>
<protein>
    <submittedName>
        <fullName evidence="9">Enkurin</fullName>
    </submittedName>
</protein>
<feature type="region of interest" description="Disordered" evidence="6">
    <location>
        <begin position="17"/>
        <end position="64"/>
    </location>
</feature>
<organism evidence="8 9">
    <name type="scientific">Cephus cinctus</name>
    <name type="common">Wheat stem sawfly</name>
    <dbReference type="NCBI Taxonomy" id="211228"/>
    <lineage>
        <taxon>Eukaryota</taxon>
        <taxon>Metazoa</taxon>
        <taxon>Ecdysozoa</taxon>
        <taxon>Arthropoda</taxon>
        <taxon>Hexapoda</taxon>
        <taxon>Insecta</taxon>
        <taxon>Pterygota</taxon>
        <taxon>Neoptera</taxon>
        <taxon>Endopterygota</taxon>
        <taxon>Hymenoptera</taxon>
        <taxon>Cephoidea</taxon>
        <taxon>Cephidae</taxon>
        <taxon>Cephus</taxon>
    </lineage>
</organism>
<dbReference type="InterPro" id="IPR027012">
    <property type="entry name" value="Enkurin_dom"/>
</dbReference>
<keyword evidence="5" id="KW-0966">Cell projection</keyword>
<evidence type="ECO:0000313" key="8">
    <source>
        <dbReference type="Proteomes" id="UP000694920"/>
    </source>
</evidence>
<dbReference type="GO" id="GO:0005516">
    <property type="term" value="F:calmodulin binding"/>
    <property type="evidence" value="ECO:0007669"/>
    <property type="project" value="TreeGrafter"/>
</dbReference>
<keyword evidence="3" id="KW-0963">Cytoplasm</keyword>